<dbReference type="Proteomes" id="UP001054945">
    <property type="component" value="Unassembled WGS sequence"/>
</dbReference>
<proteinExistence type="predicted"/>
<organism evidence="2 3">
    <name type="scientific">Caerostris extrusa</name>
    <name type="common">Bark spider</name>
    <name type="synonym">Caerostris bankana</name>
    <dbReference type="NCBI Taxonomy" id="172846"/>
    <lineage>
        <taxon>Eukaryota</taxon>
        <taxon>Metazoa</taxon>
        <taxon>Ecdysozoa</taxon>
        <taxon>Arthropoda</taxon>
        <taxon>Chelicerata</taxon>
        <taxon>Arachnida</taxon>
        <taxon>Araneae</taxon>
        <taxon>Araneomorphae</taxon>
        <taxon>Entelegynae</taxon>
        <taxon>Araneoidea</taxon>
        <taxon>Araneidae</taxon>
        <taxon>Caerostris</taxon>
    </lineage>
</organism>
<feature type="region of interest" description="Disordered" evidence="1">
    <location>
        <begin position="87"/>
        <end position="117"/>
    </location>
</feature>
<name>A0AAV4SAK4_CAEEX</name>
<evidence type="ECO:0000256" key="1">
    <source>
        <dbReference type="SAM" id="MobiDB-lite"/>
    </source>
</evidence>
<evidence type="ECO:0000313" key="2">
    <source>
        <dbReference type="EMBL" id="GIY31318.1"/>
    </source>
</evidence>
<feature type="compositionally biased region" description="Polar residues" evidence="1">
    <location>
        <begin position="107"/>
        <end position="117"/>
    </location>
</feature>
<protein>
    <submittedName>
        <fullName evidence="2">Uncharacterized protein</fullName>
    </submittedName>
</protein>
<keyword evidence="3" id="KW-1185">Reference proteome</keyword>
<comment type="caution">
    <text evidence="2">The sequence shown here is derived from an EMBL/GenBank/DDBJ whole genome shotgun (WGS) entry which is preliminary data.</text>
</comment>
<evidence type="ECO:0000313" key="3">
    <source>
        <dbReference type="Proteomes" id="UP001054945"/>
    </source>
</evidence>
<sequence>MFLRLIIREIIKEFARLESQDRSPLCNTKLATQSCPQQIQRHSHPFLAHHPWIRFPCHSFSPLSSPELYQRVHQVLGQAVGQLSASSSHSSRCGIASHRLQERRPEVTTTQYWSPQA</sequence>
<reference evidence="2 3" key="1">
    <citation type="submission" date="2021-06" db="EMBL/GenBank/DDBJ databases">
        <title>Caerostris extrusa draft genome.</title>
        <authorList>
            <person name="Kono N."/>
            <person name="Arakawa K."/>
        </authorList>
    </citation>
    <scope>NUCLEOTIDE SEQUENCE [LARGE SCALE GENOMIC DNA]</scope>
</reference>
<accession>A0AAV4SAK4</accession>
<dbReference type="AlphaFoldDB" id="A0AAV4SAK4"/>
<gene>
    <name evidence="2" type="ORF">CEXT_622331</name>
</gene>
<dbReference type="EMBL" id="BPLR01009357">
    <property type="protein sequence ID" value="GIY31318.1"/>
    <property type="molecule type" value="Genomic_DNA"/>
</dbReference>